<dbReference type="AlphaFoldDB" id="W9RNP5"/>
<dbReference type="Proteomes" id="UP000030645">
    <property type="component" value="Unassembled WGS sequence"/>
</dbReference>
<evidence type="ECO:0000313" key="1">
    <source>
        <dbReference type="EMBL" id="EXB83230.1"/>
    </source>
</evidence>
<organism evidence="1 2">
    <name type="scientific">Morus notabilis</name>
    <dbReference type="NCBI Taxonomy" id="981085"/>
    <lineage>
        <taxon>Eukaryota</taxon>
        <taxon>Viridiplantae</taxon>
        <taxon>Streptophyta</taxon>
        <taxon>Embryophyta</taxon>
        <taxon>Tracheophyta</taxon>
        <taxon>Spermatophyta</taxon>
        <taxon>Magnoliopsida</taxon>
        <taxon>eudicotyledons</taxon>
        <taxon>Gunneridae</taxon>
        <taxon>Pentapetalae</taxon>
        <taxon>rosids</taxon>
        <taxon>fabids</taxon>
        <taxon>Rosales</taxon>
        <taxon>Moraceae</taxon>
        <taxon>Moreae</taxon>
        <taxon>Morus</taxon>
    </lineage>
</organism>
<reference evidence="2" key="1">
    <citation type="submission" date="2013-01" db="EMBL/GenBank/DDBJ databases">
        <title>Draft Genome Sequence of a Mulberry Tree, Morus notabilis C.K. Schneid.</title>
        <authorList>
            <person name="He N."/>
            <person name="Zhao S."/>
        </authorList>
    </citation>
    <scope>NUCLEOTIDE SEQUENCE</scope>
</reference>
<dbReference type="EMBL" id="KE344881">
    <property type="protein sequence ID" value="EXB83230.1"/>
    <property type="molecule type" value="Genomic_DNA"/>
</dbReference>
<gene>
    <name evidence="1" type="ORF">L484_011524</name>
</gene>
<name>W9RNP5_9ROSA</name>
<proteinExistence type="predicted"/>
<accession>W9RNP5</accession>
<keyword evidence="2" id="KW-1185">Reference proteome</keyword>
<sequence>MFGNKLRIIVLKQLEGLFSGDPELLLCRSRRVLEIVNLENSTNTTWAKIKLSNT</sequence>
<evidence type="ECO:0000313" key="2">
    <source>
        <dbReference type="Proteomes" id="UP000030645"/>
    </source>
</evidence>
<protein>
    <submittedName>
        <fullName evidence="1">Uncharacterized protein</fullName>
    </submittedName>
</protein>